<dbReference type="Proteomes" id="UP001460270">
    <property type="component" value="Unassembled WGS sequence"/>
</dbReference>
<proteinExistence type="predicted"/>
<evidence type="ECO:0000256" key="2">
    <source>
        <dbReference type="SAM" id="Phobius"/>
    </source>
</evidence>
<reference evidence="4" key="1">
    <citation type="submission" date="2024-04" db="EMBL/GenBank/DDBJ databases">
        <title>Salinicola lusitanus LLJ914,a marine bacterium isolated from the Okinawa Trough.</title>
        <authorList>
            <person name="Li J."/>
        </authorList>
    </citation>
    <scope>NUCLEOTIDE SEQUENCE [LARGE SCALE GENOMIC DNA]</scope>
</reference>
<feature type="transmembrane region" description="Helical" evidence="2">
    <location>
        <begin position="126"/>
        <end position="147"/>
    </location>
</feature>
<comment type="caution">
    <text evidence="3">The sequence shown here is derived from an EMBL/GenBank/DDBJ whole genome shotgun (WGS) entry which is preliminary data.</text>
</comment>
<keyword evidence="2" id="KW-1133">Transmembrane helix</keyword>
<sequence>MRPALRVSPWRLQFFKYESVSLSCCPEYPVFRSTSKDTRSPCEEGWGIPRDLQCTIEALTPLDSGLYWCERDGLTSELVTINVSAHKATSTISPLPPTPSTSCTTLPTLSTAPSPSPSSRPSSANLLIPLVSSGLGLFLILLLLILWCTCSRCKQPRALTLTSDVKDDPCPEEGETDDVIYSHILHHPKRPPIRHTENLESPVYSTVKTDDVCYSSITINQTRGKRIKNRENEDCSIYSTVKTEDVCYSSVNINQTRDPVKRTKEKLPKQKDSSTYAQIRVRTK</sequence>
<keyword evidence="2" id="KW-0812">Transmembrane</keyword>
<gene>
    <name evidence="3" type="ORF">WMY93_014779</name>
</gene>
<feature type="region of interest" description="Disordered" evidence="1">
    <location>
        <begin position="89"/>
        <end position="120"/>
    </location>
</feature>
<keyword evidence="4" id="KW-1185">Reference proteome</keyword>
<dbReference type="EMBL" id="JBBPFD010000010">
    <property type="protein sequence ID" value="KAK7910095.1"/>
    <property type="molecule type" value="Genomic_DNA"/>
</dbReference>
<feature type="compositionally biased region" description="Basic and acidic residues" evidence="1">
    <location>
        <begin position="258"/>
        <end position="272"/>
    </location>
</feature>
<dbReference type="AlphaFoldDB" id="A0AAW0NZS0"/>
<evidence type="ECO:0008006" key="5">
    <source>
        <dbReference type="Google" id="ProtNLM"/>
    </source>
</evidence>
<name>A0AAW0NZS0_9GOBI</name>
<feature type="compositionally biased region" description="Low complexity" evidence="1">
    <location>
        <begin position="100"/>
        <end position="120"/>
    </location>
</feature>
<keyword evidence="2" id="KW-0472">Membrane</keyword>
<protein>
    <recommendedName>
        <fullName evidence="5">Ig-like domain-containing protein</fullName>
    </recommendedName>
</protein>
<accession>A0AAW0NZS0</accession>
<organism evidence="3 4">
    <name type="scientific">Mugilogobius chulae</name>
    <name type="common">yellowstripe goby</name>
    <dbReference type="NCBI Taxonomy" id="88201"/>
    <lineage>
        <taxon>Eukaryota</taxon>
        <taxon>Metazoa</taxon>
        <taxon>Chordata</taxon>
        <taxon>Craniata</taxon>
        <taxon>Vertebrata</taxon>
        <taxon>Euteleostomi</taxon>
        <taxon>Actinopterygii</taxon>
        <taxon>Neopterygii</taxon>
        <taxon>Teleostei</taxon>
        <taxon>Neoteleostei</taxon>
        <taxon>Acanthomorphata</taxon>
        <taxon>Gobiaria</taxon>
        <taxon>Gobiiformes</taxon>
        <taxon>Gobioidei</taxon>
        <taxon>Gobiidae</taxon>
        <taxon>Gobionellinae</taxon>
        <taxon>Mugilogobius</taxon>
    </lineage>
</organism>
<feature type="region of interest" description="Disordered" evidence="1">
    <location>
        <begin position="258"/>
        <end position="284"/>
    </location>
</feature>
<evidence type="ECO:0000313" key="4">
    <source>
        <dbReference type="Proteomes" id="UP001460270"/>
    </source>
</evidence>
<evidence type="ECO:0000313" key="3">
    <source>
        <dbReference type="EMBL" id="KAK7910095.1"/>
    </source>
</evidence>
<evidence type="ECO:0000256" key="1">
    <source>
        <dbReference type="SAM" id="MobiDB-lite"/>
    </source>
</evidence>